<dbReference type="Gene3D" id="3.30.40.10">
    <property type="entry name" value="Zinc/RING finger domain, C3HC4 (zinc finger)"/>
    <property type="match status" value="2"/>
</dbReference>
<dbReference type="PANTHER" id="PTHR14991">
    <property type="entry name" value="RING FINGER PROTEIN 32"/>
    <property type="match status" value="1"/>
</dbReference>
<dbReference type="InterPro" id="IPR000048">
    <property type="entry name" value="IQ_motif_EF-hand-BS"/>
</dbReference>
<dbReference type="PANTHER" id="PTHR14991:SF0">
    <property type="entry name" value="RING FINGER PROTEIN 32"/>
    <property type="match status" value="1"/>
</dbReference>
<feature type="domain" description="RING-type" evidence="5">
    <location>
        <begin position="124"/>
        <end position="164"/>
    </location>
</feature>
<evidence type="ECO:0000313" key="7">
    <source>
        <dbReference type="Proteomes" id="UP000694397"/>
    </source>
</evidence>
<dbReference type="Proteomes" id="UP000694397">
    <property type="component" value="Chromosome 9"/>
</dbReference>
<dbReference type="GeneTree" id="ENSGT00390000003759"/>
<dbReference type="SUPFAM" id="SSF57850">
    <property type="entry name" value="RING/U-box"/>
    <property type="match status" value="2"/>
</dbReference>
<keyword evidence="1" id="KW-0479">Metal-binding</keyword>
<name>A0A8C9R498_SCLFO</name>
<dbReference type="Pfam" id="PF00612">
    <property type="entry name" value="IQ"/>
    <property type="match status" value="1"/>
</dbReference>
<organism evidence="6 7">
    <name type="scientific">Scleropages formosus</name>
    <name type="common">Asian bonytongue</name>
    <name type="synonym">Osteoglossum formosum</name>
    <dbReference type="NCBI Taxonomy" id="113540"/>
    <lineage>
        <taxon>Eukaryota</taxon>
        <taxon>Metazoa</taxon>
        <taxon>Chordata</taxon>
        <taxon>Craniata</taxon>
        <taxon>Vertebrata</taxon>
        <taxon>Euteleostomi</taxon>
        <taxon>Actinopterygii</taxon>
        <taxon>Neopterygii</taxon>
        <taxon>Teleostei</taxon>
        <taxon>Osteoglossocephala</taxon>
        <taxon>Osteoglossomorpha</taxon>
        <taxon>Osteoglossiformes</taxon>
        <taxon>Osteoglossidae</taxon>
        <taxon>Scleropages</taxon>
    </lineage>
</organism>
<evidence type="ECO:0000256" key="1">
    <source>
        <dbReference type="ARBA" id="ARBA00022723"/>
    </source>
</evidence>
<accession>A0A8C9R498</accession>
<sequence>MVLFSFVQNLSSKTDERLAIRAVALQDHMARTLHMENVSLREPVRRRCSSVQKKGKHREKTPSIQNLPLPCSLEEEYVLGPSPQPLTLAQRLGLVDAPPISLTTQEWEHVKARSVQEGDSVQPCVICREEFRLQPQVLLSCSHCSACLHAFERFSGKKCCPMCRREQYETRVIHDGARIYREKCAVRIQACWRGHVVRKWYKEIRKTVPPKDKLLRRKFFEIKVTREVSDSFLQSCNTNVEEFLDTLDDSVELSRTVFRQFEMQHISTTTGQSWEEIRQKALQRETLDCPICLAPLGLDGAETGGDRHRVRALLSCSHLFHLCCLESFEVFCWDENLLCPLCRSPYQKMII</sequence>
<dbReference type="CDD" id="cd16678">
    <property type="entry name" value="RING-H2_RNF32_rpt2"/>
    <property type="match status" value="1"/>
</dbReference>
<feature type="domain" description="RING-type" evidence="5">
    <location>
        <begin position="289"/>
        <end position="343"/>
    </location>
</feature>
<proteinExistence type="predicted"/>
<protein>
    <submittedName>
        <fullName evidence="6">Ring finger protein 32</fullName>
    </submittedName>
</protein>
<gene>
    <name evidence="6" type="primary">RNF32</name>
    <name evidence="6" type="synonym">rnf32</name>
</gene>
<dbReference type="OrthoDB" id="8062037at2759"/>
<dbReference type="SMART" id="SM00184">
    <property type="entry name" value="RING"/>
    <property type="match status" value="2"/>
</dbReference>
<reference evidence="6" key="2">
    <citation type="submission" date="2025-08" db="UniProtKB">
        <authorList>
            <consortium name="Ensembl"/>
        </authorList>
    </citation>
    <scope>IDENTIFICATION</scope>
</reference>
<reference evidence="6 7" key="1">
    <citation type="submission" date="2019-04" db="EMBL/GenBank/DDBJ databases">
        <authorList>
            <consortium name="Wellcome Sanger Institute Data Sharing"/>
        </authorList>
    </citation>
    <scope>NUCLEOTIDE SEQUENCE [LARGE SCALE GENOMIC DNA]</scope>
</reference>
<dbReference type="CDD" id="cd23767">
    <property type="entry name" value="IQCD"/>
    <property type="match status" value="1"/>
</dbReference>
<keyword evidence="3" id="KW-0862">Zinc</keyword>
<dbReference type="Gene3D" id="1.20.5.190">
    <property type="match status" value="1"/>
</dbReference>
<dbReference type="CDD" id="cd16677">
    <property type="entry name" value="RING-H2_RNF32_rpt1"/>
    <property type="match status" value="1"/>
</dbReference>
<evidence type="ECO:0000259" key="5">
    <source>
        <dbReference type="PROSITE" id="PS50089"/>
    </source>
</evidence>
<keyword evidence="2 4" id="KW-0863">Zinc-finger</keyword>
<dbReference type="PROSITE" id="PS50089">
    <property type="entry name" value="ZF_RING_2"/>
    <property type="match status" value="2"/>
</dbReference>
<dbReference type="InterPro" id="IPR042862">
    <property type="entry name" value="RNF32"/>
</dbReference>
<evidence type="ECO:0000313" key="6">
    <source>
        <dbReference type="Ensembl" id="ENSSFOP00015004668.2"/>
    </source>
</evidence>
<keyword evidence="7" id="KW-1185">Reference proteome</keyword>
<dbReference type="InterPro" id="IPR001841">
    <property type="entry name" value="Znf_RING"/>
</dbReference>
<evidence type="ECO:0000256" key="2">
    <source>
        <dbReference type="ARBA" id="ARBA00022771"/>
    </source>
</evidence>
<dbReference type="GO" id="GO:0008270">
    <property type="term" value="F:zinc ion binding"/>
    <property type="evidence" value="ECO:0007669"/>
    <property type="project" value="UniProtKB-KW"/>
</dbReference>
<dbReference type="PROSITE" id="PS50096">
    <property type="entry name" value="IQ"/>
    <property type="match status" value="1"/>
</dbReference>
<evidence type="ECO:0000256" key="3">
    <source>
        <dbReference type="ARBA" id="ARBA00022833"/>
    </source>
</evidence>
<dbReference type="AlphaFoldDB" id="A0A8C9R498"/>
<dbReference type="Ensembl" id="ENSSFOT00015004742.2">
    <property type="protein sequence ID" value="ENSSFOP00015004668.2"/>
    <property type="gene ID" value="ENSSFOG00015002959.2"/>
</dbReference>
<evidence type="ECO:0000256" key="4">
    <source>
        <dbReference type="PROSITE-ProRule" id="PRU00175"/>
    </source>
</evidence>
<dbReference type="SMART" id="SM00015">
    <property type="entry name" value="IQ"/>
    <property type="match status" value="1"/>
</dbReference>
<reference evidence="6" key="3">
    <citation type="submission" date="2025-09" db="UniProtKB">
        <authorList>
            <consortium name="Ensembl"/>
        </authorList>
    </citation>
    <scope>IDENTIFICATION</scope>
</reference>
<dbReference type="InterPro" id="IPR013083">
    <property type="entry name" value="Znf_RING/FYVE/PHD"/>
</dbReference>